<keyword evidence="3" id="KW-1185">Reference proteome</keyword>
<dbReference type="Proteomes" id="UP000745859">
    <property type="component" value="Unassembled WGS sequence"/>
</dbReference>
<organism evidence="2 3">
    <name type="scientific">Wenyingzhuangia heitensis</name>
    <dbReference type="NCBI Taxonomy" id="1487859"/>
    <lineage>
        <taxon>Bacteria</taxon>
        <taxon>Pseudomonadati</taxon>
        <taxon>Bacteroidota</taxon>
        <taxon>Flavobacteriia</taxon>
        <taxon>Flavobacteriales</taxon>
        <taxon>Flavobacteriaceae</taxon>
        <taxon>Wenyingzhuangia</taxon>
    </lineage>
</organism>
<gene>
    <name evidence="2" type="ORF">FHR24_002243</name>
</gene>
<reference evidence="2 3" key="1">
    <citation type="submission" date="2020-03" db="EMBL/GenBank/DDBJ databases">
        <title>Genomic Encyclopedia of Type Strains, Phase IV (KMG-IV): sequencing the most valuable type-strain genomes for metagenomic binning, comparative biology and taxonomic classification.</title>
        <authorList>
            <person name="Goeker M."/>
        </authorList>
    </citation>
    <scope>NUCLEOTIDE SEQUENCE [LARGE SCALE GENOMIC DNA]</scope>
    <source>
        <strain evidence="2 3">DSM 101599</strain>
    </source>
</reference>
<protein>
    <recommendedName>
        <fullName evidence="1">TOD1/MUCI70 glycosyltransferase-like domain-containing protein</fullName>
    </recommendedName>
</protein>
<dbReference type="Pfam" id="PF04765">
    <property type="entry name" value="TOD1_MUCI70"/>
    <property type="match status" value="1"/>
</dbReference>
<proteinExistence type="predicted"/>
<name>A0ABX0UAC6_9FLAO</name>
<dbReference type="RefSeq" id="WP_167188514.1">
    <property type="nucleotide sequence ID" value="NZ_JAASQL010000003.1"/>
</dbReference>
<accession>A0ABX0UAC6</accession>
<dbReference type="InterPro" id="IPR048354">
    <property type="entry name" value="TOD1_MUCI70_glycTrfase_dom"/>
</dbReference>
<feature type="domain" description="TOD1/MUCI70 glycosyltransferase-like" evidence="1">
    <location>
        <begin position="40"/>
        <end position="202"/>
    </location>
</feature>
<evidence type="ECO:0000313" key="3">
    <source>
        <dbReference type="Proteomes" id="UP000745859"/>
    </source>
</evidence>
<dbReference type="EMBL" id="JAASQL010000003">
    <property type="protein sequence ID" value="NIJ45772.1"/>
    <property type="molecule type" value="Genomic_DNA"/>
</dbReference>
<comment type="caution">
    <text evidence="2">The sequence shown here is derived from an EMBL/GenBank/DDBJ whole genome shotgun (WGS) entry which is preliminary data.</text>
</comment>
<dbReference type="SUPFAM" id="SSF53448">
    <property type="entry name" value="Nucleotide-diphospho-sugar transferases"/>
    <property type="match status" value="1"/>
</dbReference>
<evidence type="ECO:0000313" key="2">
    <source>
        <dbReference type="EMBL" id="NIJ45772.1"/>
    </source>
</evidence>
<evidence type="ECO:0000259" key="1">
    <source>
        <dbReference type="Pfam" id="PF04765"/>
    </source>
</evidence>
<sequence>MKTVIYTAIFGKKIGLFKQPAFKNVKYVCYTDQDISSKHWEVRKVEPWFDDPTRNNRYVKILPHLFFKEYDLSIYLDVNYLITGNVPSLLKKVYKDNTFMCFNHNKITGDARNCIYKELEHILYLGELRGEFKDDPKLMKAQLENYKSEGYPKDNGMIRGSVLIRNHNNTKVIEFMNEWWQQLTSWSRRDQLSCNYAAWKTNFTINYLPGNGVKRNDWFLNLGSNRTNFSRKLFKVKLKKLLKGTY</sequence>
<dbReference type="InterPro" id="IPR029044">
    <property type="entry name" value="Nucleotide-diphossugar_trans"/>
</dbReference>